<evidence type="ECO:0000259" key="2">
    <source>
        <dbReference type="Pfam" id="PF00266"/>
    </source>
</evidence>
<keyword evidence="4" id="KW-1185">Reference proteome</keyword>
<dbReference type="GO" id="GO:0016740">
    <property type="term" value="F:transferase activity"/>
    <property type="evidence" value="ECO:0007669"/>
    <property type="project" value="UniProtKB-KW"/>
</dbReference>
<dbReference type="PANTHER" id="PTHR43092">
    <property type="entry name" value="L-CYSTEINE DESULFHYDRASE"/>
    <property type="match status" value="1"/>
</dbReference>
<dbReference type="PANTHER" id="PTHR43092:SF2">
    <property type="entry name" value="HERCYNYLCYSTEINE SULFOXIDE LYASE"/>
    <property type="match status" value="1"/>
</dbReference>
<evidence type="ECO:0000313" key="3">
    <source>
        <dbReference type="EMBL" id="KAF1913000.1"/>
    </source>
</evidence>
<evidence type="ECO:0000256" key="1">
    <source>
        <dbReference type="ARBA" id="ARBA00022898"/>
    </source>
</evidence>
<proteinExistence type="predicted"/>
<dbReference type="AlphaFoldDB" id="A0A6A5QDX1"/>
<gene>
    <name evidence="3" type="ORF">BDU57DRAFT_456866</name>
</gene>
<keyword evidence="1" id="KW-0663">Pyridoxal phosphate</keyword>
<organism evidence="3 4">
    <name type="scientific">Ampelomyces quisqualis</name>
    <name type="common">Powdery mildew agent</name>
    <dbReference type="NCBI Taxonomy" id="50730"/>
    <lineage>
        <taxon>Eukaryota</taxon>
        <taxon>Fungi</taxon>
        <taxon>Dikarya</taxon>
        <taxon>Ascomycota</taxon>
        <taxon>Pezizomycotina</taxon>
        <taxon>Dothideomycetes</taxon>
        <taxon>Pleosporomycetidae</taxon>
        <taxon>Pleosporales</taxon>
        <taxon>Pleosporineae</taxon>
        <taxon>Phaeosphaeriaceae</taxon>
        <taxon>Ampelomyces</taxon>
    </lineage>
</organism>
<dbReference type="Pfam" id="PF00266">
    <property type="entry name" value="Aminotran_5"/>
    <property type="match status" value="1"/>
</dbReference>
<dbReference type="InterPro" id="IPR015424">
    <property type="entry name" value="PyrdxlP-dep_Trfase"/>
</dbReference>
<feature type="domain" description="Aminotransferase class V" evidence="2">
    <location>
        <begin position="74"/>
        <end position="265"/>
    </location>
</feature>
<keyword evidence="3" id="KW-0808">Transferase</keyword>
<sequence>MTSSNNTALDKQTKDGVKFGKELREKEFMFQEGYVNLNHGSFGAYPKTIRDKMRGFQDACEARPDSFIRYEYPKLLDEARASIGKLLNAPLDTVVFVPNATTGINLVLRNLTFQPGDYILYFATIYGACEKTVSYITETTPAEAVKIAYTYPVEDDWLVEAFDSKVKDVERAGGKVKIAIFDTVVSMPGVRVPFERLTAACKDAGVLSCIDGAHGVGQVELDLRALDADFFVSNCHKWLHVPRGCAIFYVPLRNQHLMRSTLPTSHGFMPLRSTIVSPFPKSSKTPFTQAFEFTGTVDNAPYLCVPAALAWREGLGGEDVIRMYCQTLAREGAALVAEELRTEVLENETGSLGGGCCLANVRLPIAVDVAEQHAAGAGIDGCDVGAAVRDWMSKIAIDDYCTFIQSMFYGDAWWARLSGQVYLDMEDMKWAARTLGAICKRVEAGEWTGTGKRSE</sequence>
<dbReference type="SUPFAM" id="SSF53383">
    <property type="entry name" value="PLP-dependent transferases"/>
    <property type="match status" value="1"/>
</dbReference>
<protein>
    <submittedName>
        <fullName evidence="3">Pyridoxal phosphate-dependent transferase</fullName>
    </submittedName>
</protein>
<dbReference type="EMBL" id="ML979139">
    <property type="protein sequence ID" value="KAF1913000.1"/>
    <property type="molecule type" value="Genomic_DNA"/>
</dbReference>
<dbReference type="Gene3D" id="3.40.640.10">
    <property type="entry name" value="Type I PLP-dependent aspartate aminotransferase-like (Major domain)"/>
    <property type="match status" value="1"/>
</dbReference>
<evidence type="ECO:0000313" key="4">
    <source>
        <dbReference type="Proteomes" id="UP000800096"/>
    </source>
</evidence>
<dbReference type="InterPro" id="IPR015421">
    <property type="entry name" value="PyrdxlP-dep_Trfase_major"/>
</dbReference>
<name>A0A6A5QDX1_AMPQU</name>
<dbReference type="OrthoDB" id="5978656at2759"/>
<dbReference type="Proteomes" id="UP000800096">
    <property type="component" value="Unassembled WGS sequence"/>
</dbReference>
<dbReference type="InterPro" id="IPR000192">
    <property type="entry name" value="Aminotrans_V_dom"/>
</dbReference>
<accession>A0A6A5QDX1</accession>
<reference evidence="3" key="1">
    <citation type="journal article" date="2020" name="Stud. Mycol.">
        <title>101 Dothideomycetes genomes: a test case for predicting lifestyles and emergence of pathogens.</title>
        <authorList>
            <person name="Haridas S."/>
            <person name="Albert R."/>
            <person name="Binder M."/>
            <person name="Bloem J."/>
            <person name="Labutti K."/>
            <person name="Salamov A."/>
            <person name="Andreopoulos B."/>
            <person name="Baker S."/>
            <person name="Barry K."/>
            <person name="Bills G."/>
            <person name="Bluhm B."/>
            <person name="Cannon C."/>
            <person name="Castanera R."/>
            <person name="Culley D."/>
            <person name="Daum C."/>
            <person name="Ezra D."/>
            <person name="Gonzalez J."/>
            <person name="Henrissat B."/>
            <person name="Kuo A."/>
            <person name="Liang C."/>
            <person name="Lipzen A."/>
            <person name="Lutzoni F."/>
            <person name="Magnuson J."/>
            <person name="Mondo S."/>
            <person name="Nolan M."/>
            <person name="Ohm R."/>
            <person name="Pangilinan J."/>
            <person name="Park H.-J."/>
            <person name="Ramirez L."/>
            <person name="Alfaro M."/>
            <person name="Sun H."/>
            <person name="Tritt A."/>
            <person name="Yoshinaga Y."/>
            <person name="Zwiers L.-H."/>
            <person name="Turgeon B."/>
            <person name="Goodwin S."/>
            <person name="Spatafora J."/>
            <person name="Crous P."/>
            <person name="Grigoriev I."/>
        </authorList>
    </citation>
    <scope>NUCLEOTIDE SEQUENCE</scope>
    <source>
        <strain evidence="3">HMLAC05119</strain>
    </source>
</reference>